<dbReference type="InterPro" id="IPR053100">
    <property type="entry name" value="Cytochrome_b5-related"/>
</dbReference>
<evidence type="ECO:0000313" key="9">
    <source>
        <dbReference type="Proteomes" id="UP000051574"/>
    </source>
</evidence>
<evidence type="ECO:0000256" key="4">
    <source>
        <dbReference type="ARBA" id="ARBA00055674"/>
    </source>
</evidence>
<dbReference type="FunFam" id="3.10.120.10:FF:000020">
    <property type="entry name" value="Cytochrome b5-related protein"/>
    <property type="match status" value="1"/>
</dbReference>
<evidence type="ECO:0000313" key="8">
    <source>
        <dbReference type="EMBL" id="KRT83093.1"/>
    </source>
</evidence>
<dbReference type="Gene3D" id="3.10.120.10">
    <property type="entry name" value="Cytochrome b5-like heme/steroid binding domain"/>
    <property type="match status" value="1"/>
</dbReference>
<dbReference type="InterPro" id="IPR036400">
    <property type="entry name" value="Cyt_B5-like_heme/steroid_sf"/>
</dbReference>
<organism evidence="8 9">
    <name type="scientific">Oryctes borbonicus</name>
    <dbReference type="NCBI Taxonomy" id="1629725"/>
    <lineage>
        <taxon>Eukaryota</taxon>
        <taxon>Metazoa</taxon>
        <taxon>Ecdysozoa</taxon>
        <taxon>Arthropoda</taxon>
        <taxon>Hexapoda</taxon>
        <taxon>Insecta</taxon>
        <taxon>Pterygota</taxon>
        <taxon>Neoptera</taxon>
        <taxon>Endopterygota</taxon>
        <taxon>Coleoptera</taxon>
        <taxon>Polyphaga</taxon>
        <taxon>Scarabaeiformia</taxon>
        <taxon>Scarabaeidae</taxon>
        <taxon>Dynastinae</taxon>
        <taxon>Oryctes</taxon>
    </lineage>
</organism>
<sequence>MMSQFIRFLGDNFITQLERPKSSLGYRYPTLRDHPLRTSEIWIRGKQADDGAEGLWRLYDDLYDFTEFMRDHPGGSDWLELTKGTDITEAFEAHHISTNPEKLLHLYFVRKARTPRNSPFTFEEDGFYKTVKRRVRKELENVPKHPERRSRILADILFFTFMITSLIAVREQSYVAGFISGLFLTMACIAAHNFFHQRDNF</sequence>
<dbReference type="SMART" id="SM01117">
    <property type="entry name" value="Cyt-b5"/>
    <property type="match status" value="1"/>
</dbReference>
<feature type="non-terminal residue" evidence="8">
    <location>
        <position position="201"/>
    </location>
</feature>
<proteinExistence type="inferred from homology"/>
<dbReference type="PANTHER" id="PTHR16740:SF1">
    <property type="entry name" value="CYTOCHROME B5-RELATED PROTEIN-RELATED"/>
    <property type="match status" value="1"/>
</dbReference>
<dbReference type="AlphaFoldDB" id="A0A0T6B736"/>
<dbReference type="Pfam" id="PF00173">
    <property type="entry name" value="Cyt-b5"/>
    <property type="match status" value="1"/>
</dbReference>
<dbReference type="OrthoDB" id="260519at2759"/>
<dbReference type="PROSITE" id="PS50255">
    <property type="entry name" value="CYTOCHROME_B5_2"/>
    <property type="match status" value="1"/>
</dbReference>
<evidence type="ECO:0000256" key="5">
    <source>
        <dbReference type="ARBA" id="ARBA00073492"/>
    </source>
</evidence>
<comment type="caution">
    <text evidence="6">Lacks conserved residue(s) required for the propagation of feature annotation.</text>
</comment>
<keyword evidence="2 6" id="KW-0479">Metal-binding</keyword>
<evidence type="ECO:0000256" key="3">
    <source>
        <dbReference type="ARBA" id="ARBA00023004"/>
    </source>
</evidence>
<keyword evidence="6" id="KW-1133">Transmembrane helix</keyword>
<dbReference type="GO" id="GO:0020037">
    <property type="term" value="F:heme binding"/>
    <property type="evidence" value="ECO:0007669"/>
    <property type="project" value="UniProtKB-UniRule"/>
</dbReference>
<evidence type="ECO:0000259" key="7">
    <source>
        <dbReference type="PROSITE" id="PS50255"/>
    </source>
</evidence>
<name>A0A0T6B736_9SCAR</name>
<dbReference type="SUPFAM" id="SSF55856">
    <property type="entry name" value="Cytochrome b5-like heme/steroid binding domain"/>
    <property type="match status" value="1"/>
</dbReference>
<dbReference type="PRINTS" id="PR00363">
    <property type="entry name" value="CYTOCHROMEB5"/>
</dbReference>
<gene>
    <name evidence="8" type="ORF">AMK59_3566</name>
</gene>
<feature type="transmembrane region" description="Helical" evidence="6">
    <location>
        <begin position="152"/>
        <end position="169"/>
    </location>
</feature>
<protein>
    <recommendedName>
        <fullName evidence="5">Cytochrome b5-related protein</fullName>
    </recommendedName>
</protein>
<evidence type="ECO:0000256" key="2">
    <source>
        <dbReference type="ARBA" id="ARBA00022723"/>
    </source>
</evidence>
<comment type="caution">
    <text evidence="8">The sequence shown here is derived from an EMBL/GenBank/DDBJ whole genome shotgun (WGS) entry which is preliminary data.</text>
</comment>
<reference evidence="8 9" key="1">
    <citation type="submission" date="2015-09" db="EMBL/GenBank/DDBJ databases">
        <title>Draft genome of the scarab beetle Oryctes borbonicus.</title>
        <authorList>
            <person name="Meyer J.M."/>
            <person name="Markov G.V."/>
            <person name="Baskaran P."/>
            <person name="Herrmann M."/>
            <person name="Sommer R.J."/>
            <person name="Roedelsperger C."/>
        </authorList>
    </citation>
    <scope>NUCLEOTIDE SEQUENCE [LARGE SCALE GENOMIC DNA]</scope>
    <source>
        <strain evidence="8">OB123</strain>
        <tissue evidence="8">Whole animal</tissue>
    </source>
</reference>
<keyword evidence="1 6" id="KW-0349">Heme</keyword>
<comment type="similarity">
    <text evidence="6">Belongs to the cytochrome b5 family.</text>
</comment>
<keyword evidence="6" id="KW-0472">Membrane</keyword>
<dbReference type="InterPro" id="IPR018506">
    <property type="entry name" value="Cyt_B5_heme-BS"/>
</dbReference>
<dbReference type="PANTHER" id="PTHR16740">
    <property type="entry name" value="CYTOCHROME B5-RELATED PROTEIN-RELATED"/>
    <property type="match status" value="1"/>
</dbReference>
<dbReference type="EMBL" id="LJIG01009431">
    <property type="protein sequence ID" value="KRT83093.1"/>
    <property type="molecule type" value="Genomic_DNA"/>
</dbReference>
<dbReference type="InterPro" id="IPR001199">
    <property type="entry name" value="Cyt_B5-like_heme/steroid-bd"/>
</dbReference>
<keyword evidence="6" id="KW-0812">Transmembrane</keyword>
<keyword evidence="3 6" id="KW-0408">Iron</keyword>
<keyword evidence="9" id="KW-1185">Reference proteome</keyword>
<dbReference type="Proteomes" id="UP000051574">
    <property type="component" value="Unassembled WGS sequence"/>
</dbReference>
<accession>A0A0T6B736</accession>
<dbReference type="GO" id="GO:0046872">
    <property type="term" value="F:metal ion binding"/>
    <property type="evidence" value="ECO:0007669"/>
    <property type="project" value="UniProtKB-UniRule"/>
</dbReference>
<evidence type="ECO:0000256" key="1">
    <source>
        <dbReference type="ARBA" id="ARBA00022617"/>
    </source>
</evidence>
<comment type="function">
    <text evidence="4">May play a role in muscle cell metabolism.</text>
</comment>
<feature type="transmembrane region" description="Helical" evidence="6">
    <location>
        <begin position="175"/>
        <end position="195"/>
    </location>
</feature>
<dbReference type="PROSITE" id="PS00191">
    <property type="entry name" value="CYTOCHROME_B5_1"/>
    <property type="match status" value="1"/>
</dbReference>
<feature type="domain" description="Cytochrome b5 heme-binding" evidence="7">
    <location>
        <begin position="33"/>
        <end position="113"/>
    </location>
</feature>
<evidence type="ECO:0000256" key="6">
    <source>
        <dbReference type="RuleBase" id="RU362121"/>
    </source>
</evidence>